<dbReference type="Proteomes" id="UP000053766">
    <property type="component" value="Unassembled WGS sequence"/>
</dbReference>
<accession>A0A0D8XG00</accession>
<dbReference type="EMBL" id="KN716859">
    <property type="protein sequence ID" value="KJH41286.1"/>
    <property type="molecule type" value="Genomic_DNA"/>
</dbReference>
<evidence type="ECO:0000259" key="2">
    <source>
        <dbReference type="PROSITE" id="PS50175"/>
    </source>
</evidence>
<dbReference type="PROSITE" id="PS50175">
    <property type="entry name" value="ASP_PROT_RETROV"/>
    <property type="match status" value="1"/>
</dbReference>
<sequence>ILIGRARVRNNQKHTLEPIDIILDTGADRSFITSELAERLQLPNVATRNLLIQPFGIKVPIEKKCSDTRVLLYDSRGEQHKFTVTKIDHDVYEENENATNISFCIKSEQSFENFRQLESSGIKEYSGTIMDERQHQDMLVEKTFKETIEKKSDGYFVRLPWKDNAHKLPDNKGIAVQQMKSPIIKLAKDPALLTNYHEIITQQCKGVNGTSKKPTKCPIHYLAH</sequence>
<dbReference type="InterPro" id="IPR021109">
    <property type="entry name" value="Peptidase_aspartic_dom_sf"/>
</dbReference>
<dbReference type="OrthoDB" id="5864674at2759"/>
<keyword evidence="1" id="KW-0378">Hydrolase</keyword>
<dbReference type="GO" id="GO:0006508">
    <property type="term" value="P:proteolysis"/>
    <property type="evidence" value="ECO:0007669"/>
    <property type="project" value="InterPro"/>
</dbReference>
<dbReference type="SUPFAM" id="SSF50630">
    <property type="entry name" value="Acid proteases"/>
    <property type="match status" value="1"/>
</dbReference>
<gene>
    <name evidence="3" type="ORF">DICVIV_12744</name>
</gene>
<feature type="domain" description="Peptidase A2" evidence="2">
    <location>
        <begin position="19"/>
        <end position="33"/>
    </location>
</feature>
<dbReference type="InterPro" id="IPR001969">
    <property type="entry name" value="Aspartic_peptidase_AS"/>
</dbReference>
<organism evidence="3 4">
    <name type="scientific">Dictyocaulus viviparus</name>
    <name type="common">Bovine lungworm</name>
    <dbReference type="NCBI Taxonomy" id="29172"/>
    <lineage>
        <taxon>Eukaryota</taxon>
        <taxon>Metazoa</taxon>
        <taxon>Ecdysozoa</taxon>
        <taxon>Nematoda</taxon>
        <taxon>Chromadorea</taxon>
        <taxon>Rhabditida</taxon>
        <taxon>Rhabditina</taxon>
        <taxon>Rhabditomorpha</taxon>
        <taxon>Strongyloidea</taxon>
        <taxon>Metastrongylidae</taxon>
        <taxon>Dictyocaulus</taxon>
    </lineage>
</organism>
<proteinExistence type="predicted"/>
<reference evidence="3 4" key="1">
    <citation type="submission" date="2013-11" db="EMBL/GenBank/DDBJ databases">
        <title>Draft genome of the bovine lungworm Dictyocaulus viviparus.</title>
        <authorList>
            <person name="Mitreva M."/>
        </authorList>
    </citation>
    <scope>NUCLEOTIDE SEQUENCE [LARGE SCALE GENOMIC DNA]</scope>
    <source>
        <strain evidence="3 4">HannoverDv2000</strain>
    </source>
</reference>
<protein>
    <recommendedName>
        <fullName evidence="2">Peptidase A2 domain-containing protein</fullName>
    </recommendedName>
</protein>
<evidence type="ECO:0000256" key="1">
    <source>
        <dbReference type="ARBA" id="ARBA00022801"/>
    </source>
</evidence>
<dbReference type="PROSITE" id="PS00141">
    <property type="entry name" value="ASP_PROTEASE"/>
    <property type="match status" value="1"/>
</dbReference>
<dbReference type="GO" id="GO:0004190">
    <property type="term" value="F:aspartic-type endopeptidase activity"/>
    <property type="evidence" value="ECO:0007669"/>
    <property type="project" value="InterPro"/>
</dbReference>
<dbReference type="AlphaFoldDB" id="A0A0D8XG00"/>
<dbReference type="STRING" id="29172.A0A0D8XG00"/>
<evidence type="ECO:0000313" key="3">
    <source>
        <dbReference type="EMBL" id="KJH41286.1"/>
    </source>
</evidence>
<dbReference type="InterPro" id="IPR001995">
    <property type="entry name" value="Peptidase_A2_cat"/>
</dbReference>
<evidence type="ECO:0000313" key="4">
    <source>
        <dbReference type="Proteomes" id="UP000053766"/>
    </source>
</evidence>
<name>A0A0D8XG00_DICVI</name>
<reference evidence="4" key="2">
    <citation type="journal article" date="2016" name="Sci. Rep.">
        <title>Dictyocaulus viviparus genome, variome and transcriptome elucidate lungworm biology and support future intervention.</title>
        <authorList>
            <person name="McNulty S.N."/>
            <person name="Strube C."/>
            <person name="Rosa B.A."/>
            <person name="Martin J.C."/>
            <person name="Tyagi R."/>
            <person name="Choi Y.J."/>
            <person name="Wang Q."/>
            <person name="Hallsworth Pepin K."/>
            <person name="Zhang X."/>
            <person name="Ozersky P."/>
            <person name="Wilson R.K."/>
            <person name="Sternberg P.W."/>
            <person name="Gasser R.B."/>
            <person name="Mitreva M."/>
        </authorList>
    </citation>
    <scope>NUCLEOTIDE SEQUENCE [LARGE SCALE GENOMIC DNA]</scope>
    <source>
        <strain evidence="4">HannoverDv2000</strain>
    </source>
</reference>
<feature type="non-terminal residue" evidence="3">
    <location>
        <position position="1"/>
    </location>
</feature>
<dbReference type="Gene3D" id="2.40.70.10">
    <property type="entry name" value="Acid Proteases"/>
    <property type="match status" value="1"/>
</dbReference>
<keyword evidence="4" id="KW-1185">Reference proteome</keyword>